<dbReference type="EMBL" id="CAJOBB010031877">
    <property type="protein sequence ID" value="CAF4453903.1"/>
    <property type="molecule type" value="Genomic_DNA"/>
</dbReference>
<keyword evidence="6" id="KW-0739">Sodium transport</keyword>
<dbReference type="GO" id="GO:0005886">
    <property type="term" value="C:plasma membrane"/>
    <property type="evidence" value="ECO:0007669"/>
    <property type="project" value="TreeGrafter"/>
</dbReference>
<comment type="caution">
    <text evidence="7">The sequence shown here is derived from an EMBL/GenBank/DDBJ whole genome shotgun (WGS) entry which is preliminary data.</text>
</comment>
<accession>A0A820SR98</accession>
<evidence type="ECO:0000256" key="6">
    <source>
        <dbReference type="ARBA" id="ARBA00023201"/>
    </source>
</evidence>
<dbReference type="PANTHER" id="PTHR45897">
    <property type="entry name" value="HIGH-AFFINITY CHOLINE TRANSPORTER 1"/>
    <property type="match status" value="1"/>
</dbReference>
<proteinExistence type="predicted"/>
<protein>
    <submittedName>
        <fullName evidence="7">Uncharacterized protein</fullName>
    </submittedName>
</protein>
<keyword evidence="5" id="KW-0325">Glycoprotein</keyword>
<evidence type="ECO:0000256" key="2">
    <source>
        <dbReference type="ARBA" id="ARBA00022847"/>
    </source>
</evidence>
<keyword evidence="1" id="KW-0813">Transport</keyword>
<dbReference type="AlphaFoldDB" id="A0A820SR98"/>
<evidence type="ECO:0000256" key="1">
    <source>
        <dbReference type="ARBA" id="ARBA00022448"/>
    </source>
</evidence>
<sequence>VYFQRVLSAKSAKKAMYLSFCAAVGCIVLAMPPVLIGAIAKSTSIYIYIY</sequence>
<dbReference type="GO" id="GO:0008292">
    <property type="term" value="P:acetylcholine biosynthetic process"/>
    <property type="evidence" value="ECO:0007669"/>
    <property type="project" value="TreeGrafter"/>
</dbReference>
<reference evidence="7" key="1">
    <citation type="submission" date="2021-02" db="EMBL/GenBank/DDBJ databases">
        <authorList>
            <person name="Nowell W R."/>
        </authorList>
    </citation>
    <scope>NUCLEOTIDE SEQUENCE</scope>
</reference>
<dbReference type="GO" id="GO:0005307">
    <property type="term" value="F:choline:sodium symporter activity"/>
    <property type="evidence" value="ECO:0007669"/>
    <property type="project" value="TreeGrafter"/>
</dbReference>
<organism evidence="7 8">
    <name type="scientific">Adineta steineri</name>
    <dbReference type="NCBI Taxonomy" id="433720"/>
    <lineage>
        <taxon>Eukaryota</taxon>
        <taxon>Metazoa</taxon>
        <taxon>Spiralia</taxon>
        <taxon>Gnathifera</taxon>
        <taxon>Rotifera</taxon>
        <taxon>Eurotatoria</taxon>
        <taxon>Bdelloidea</taxon>
        <taxon>Adinetida</taxon>
        <taxon>Adinetidae</taxon>
        <taxon>Adineta</taxon>
    </lineage>
</organism>
<keyword evidence="2" id="KW-0769">Symport</keyword>
<name>A0A820SR98_9BILA</name>
<evidence type="ECO:0000313" key="7">
    <source>
        <dbReference type="EMBL" id="CAF4453903.1"/>
    </source>
</evidence>
<evidence type="ECO:0000256" key="4">
    <source>
        <dbReference type="ARBA" id="ARBA00023065"/>
    </source>
</evidence>
<evidence type="ECO:0000313" key="8">
    <source>
        <dbReference type="Proteomes" id="UP000663868"/>
    </source>
</evidence>
<feature type="non-terminal residue" evidence="7">
    <location>
        <position position="1"/>
    </location>
</feature>
<evidence type="ECO:0000256" key="5">
    <source>
        <dbReference type="ARBA" id="ARBA00023180"/>
    </source>
</evidence>
<evidence type="ECO:0000256" key="3">
    <source>
        <dbReference type="ARBA" id="ARBA00023053"/>
    </source>
</evidence>
<dbReference type="InterPro" id="IPR052244">
    <property type="entry name" value="Choline_transporter"/>
</dbReference>
<dbReference type="PANTHER" id="PTHR45897:SF4">
    <property type="entry name" value="HIGH-AFFINITY CHOLINE TRANSPORTER 1"/>
    <property type="match status" value="1"/>
</dbReference>
<keyword evidence="3" id="KW-0915">Sodium</keyword>
<gene>
    <name evidence="7" type="ORF">KXQ929_LOCUS54116</name>
</gene>
<keyword evidence="4" id="KW-0406">Ion transport</keyword>
<dbReference type="Proteomes" id="UP000663868">
    <property type="component" value="Unassembled WGS sequence"/>
</dbReference>